<comment type="caution">
    <text evidence="1">The sequence shown here is derived from an EMBL/GenBank/DDBJ whole genome shotgun (WGS) entry which is preliminary data.</text>
</comment>
<protein>
    <submittedName>
        <fullName evidence="1">Vacuolar protein sorting-associated protein 8</fullName>
    </submittedName>
</protein>
<proteinExistence type="predicted"/>
<reference evidence="1" key="1">
    <citation type="submission" date="2022-10" db="EMBL/GenBank/DDBJ databases">
        <title>Culturing micro-colonial fungi from biological soil crusts in the Mojave desert and describing Neophaeococcomyces mojavensis, and introducing the new genera and species Taxawa tesnikishii.</title>
        <authorList>
            <person name="Kurbessoian T."/>
            <person name="Stajich J.E."/>
        </authorList>
    </citation>
    <scope>NUCLEOTIDE SEQUENCE</scope>
    <source>
        <strain evidence="1">JES_115</strain>
    </source>
</reference>
<dbReference type="Proteomes" id="UP001172680">
    <property type="component" value="Unassembled WGS sequence"/>
</dbReference>
<name>A0ACC2ZM12_9PEZI</name>
<evidence type="ECO:0000313" key="1">
    <source>
        <dbReference type="EMBL" id="KAJ9648506.1"/>
    </source>
</evidence>
<evidence type="ECO:0000313" key="2">
    <source>
        <dbReference type="Proteomes" id="UP001172680"/>
    </source>
</evidence>
<dbReference type="EMBL" id="JAPDRP010000003">
    <property type="protein sequence ID" value="KAJ9648506.1"/>
    <property type="molecule type" value="Genomic_DNA"/>
</dbReference>
<accession>A0ACC2ZM12</accession>
<organism evidence="1 2">
    <name type="scientific">Coniosporium tulheliwenetii</name>
    <dbReference type="NCBI Taxonomy" id="3383036"/>
    <lineage>
        <taxon>Eukaryota</taxon>
        <taxon>Fungi</taxon>
        <taxon>Dikarya</taxon>
        <taxon>Ascomycota</taxon>
        <taxon>Pezizomycotina</taxon>
        <taxon>Dothideomycetes</taxon>
        <taxon>Dothideomycetes incertae sedis</taxon>
        <taxon>Coniosporium</taxon>
    </lineage>
</organism>
<keyword evidence="2" id="KW-1185">Reference proteome</keyword>
<gene>
    <name evidence="1" type="primary">VPS8_2</name>
    <name evidence="1" type="ORF">H2199_001361</name>
</gene>
<sequence length="735" mass="80325">MSSTSGESDASANQTVRGSPESPRDGSVAAIERQSDEATNTPSIKDIIAEEQQHVAEEAAIGADGRTFDGYGKVKNVDTKEGDNDTTSPLQLPASPGGSISTPDDTPSIQPPWEVVRWTKLKKITGQAFSEAGKRNFGRPTCLVVAASIAIGTSKGFILVFDYQQTLKSIIGPGTKAVECGSITSLALSADHSTVAGGHANGHIFTWELSRPAKPFLHILPLDREQLSNRKGDGHVTDAAILHVGFLGTRHTALVSADDGGMAFSHLATRGLGAVARSVKTTRILGRYPPSATSDERPRKPSSVLAFAPLPLGNVEQPTDSMGLTALLTPYLLVIVSTTPIAQTQHKASRPKEIAPHSTLSGCLAWFPAVKLKNSVGNAQQSTSKTKLVYCWSNVLTILDVDAEVSEEKEKPPNLHFRPRSRWRCEEAIVAVQWLSRSVLGVLTISQRLMILEDTSLRMTDSFDLIHKHIFHQDLFSRQLQPVVEQLDEEDVSMHGVVADAFHMSFRAYKGRLFLLGFNEVSVGTLSNWADRLLALMEEGDYIGAIGLATSYYNGDADKLTVGLPDDNTARHALVHEKLMDMISASLRYTFGRTQATSHDDSASKQLVELTSVTFTACLSMEETDFLFDDVYETYKEASSEGLFLEALEPYITGGEVTAVPPNVLKDLITYYAAKDRASLLEEMVCRLDTQTMDIDQITTLCKRYSLYDALIYVWQQAIKDYITLSSSFFHSLSL</sequence>